<feature type="binding site" evidence="7">
    <location>
        <begin position="11"/>
        <end position="16"/>
    </location>
    <ligand>
        <name>ATP</name>
        <dbReference type="ChEBI" id="CHEBI:30616"/>
    </ligand>
</feature>
<dbReference type="PROSITE" id="PS51219">
    <property type="entry name" value="DPCK"/>
    <property type="match status" value="1"/>
</dbReference>
<dbReference type="RefSeq" id="WP_072739955.1">
    <property type="nucleotide sequence ID" value="NZ_CP048813.1"/>
</dbReference>
<comment type="catalytic activity">
    <reaction evidence="7">
        <text>3'-dephospho-CoA + ATP = ADP + CoA + H(+)</text>
        <dbReference type="Rhea" id="RHEA:18245"/>
        <dbReference type="ChEBI" id="CHEBI:15378"/>
        <dbReference type="ChEBI" id="CHEBI:30616"/>
        <dbReference type="ChEBI" id="CHEBI:57287"/>
        <dbReference type="ChEBI" id="CHEBI:57328"/>
        <dbReference type="ChEBI" id="CHEBI:456216"/>
        <dbReference type="EC" id="2.7.1.24"/>
    </reaction>
</comment>
<dbReference type="AlphaFoldDB" id="A0A1G8CL43"/>
<evidence type="ECO:0000256" key="2">
    <source>
        <dbReference type="ARBA" id="ARBA00011058"/>
    </source>
</evidence>
<dbReference type="UniPathway" id="UPA00241">
    <property type="reaction ID" value="UER00356"/>
</dbReference>
<name>A0A1G8CL43_9NOCA</name>
<dbReference type="GO" id="GO:0005524">
    <property type="term" value="F:ATP binding"/>
    <property type="evidence" value="ECO:0007669"/>
    <property type="project" value="UniProtKB-UniRule"/>
</dbReference>
<dbReference type="GO" id="GO:0004140">
    <property type="term" value="F:dephospho-CoA kinase activity"/>
    <property type="evidence" value="ECO:0007669"/>
    <property type="project" value="UniProtKB-UniRule"/>
</dbReference>
<dbReference type="HAMAP" id="MF_00376">
    <property type="entry name" value="Dephospho_CoA_kinase"/>
    <property type="match status" value="1"/>
</dbReference>
<dbReference type="GO" id="GO:0005737">
    <property type="term" value="C:cytoplasm"/>
    <property type="evidence" value="ECO:0007669"/>
    <property type="project" value="UniProtKB-SubCell"/>
</dbReference>
<comment type="similarity">
    <text evidence="2">In the C-terminal section; belongs to the UPF0157 (GrpB) family.</text>
</comment>
<organism evidence="9 10">
    <name type="scientific">Rhodococcus triatomae</name>
    <dbReference type="NCBI Taxonomy" id="300028"/>
    <lineage>
        <taxon>Bacteria</taxon>
        <taxon>Bacillati</taxon>
        <taxon>Actinomycetota</taxon>
        <taxon>Actinomycetes</taxon>
        <taxon>Mycobacteriales</taxon>
        <taxon>Nocardiaceae</taxon>
        <taxon>Rhodococcus</taxon>
    </lineage>
</organism>
<dbReference type="Gene3D" id="3.30.460.10">
    <property type="entry name" value="Beta Polymerase, domain 2"/>
    <property type="match status" value="1"/>
</dbReference>
<comment type="pathway">
    <text evidence="7">Cofactor biosynthesis; coenzyme A biosynthesis; CoA from (R)-pantothenate: step 5/5.</text>
</comment>
<keyword evidence="7" id="KW-0808">Transferase</keyword>
<dbReference type="InterPro" id="IPR043519">
    <property type="entry name" value="NT_sf"/>
</dbReference>
<evidence type="ECO:0000256" key="1">
    <source>
        <dbReference type="ARBA" id="ARBA00008826"/>
    </source>
</evidence>
<dbReference type="EMBL" id="FNDN01000002">
    <property type="protein sequence ID" value="SDH46251.1"/>
    <property type="molecule type" value="Genomic_DNA"/>
</dbReference>
<keyword evidence="7 9" id="KW-0418">Kinase</keyword>
<dbReference type="SUPFAM" id="SSF81301">
    <property type="entry name" value="Nucleotidyltransferase"/>
    <property type="match status" value="1"/>
</dbReference>
<dbReference type="InterPro" id="IPR027417">
    <property type="entry name" value="P-loop_NTPase"/>
</dbReference>
<accession>A0A1G8CL43</accession>
<keyword evidence="3 7" id="KW-0963">Cytoplasm</keyword>
<comment type="function">
    <text evidence="7">Catalyzes the phosphorylation of the 3'-hydroxyl group of dephosphocoenzyme A to form coenzyme A.</text>
</comment>
<dbReference type="Pfam" id="PF01121">
    <property type="entry name" value="CoaE"/>
    <property type="match status" value="1"/>
</dbReference>
<evidence type="ECO:0000256" key="4">
    <source>
        <dbReference type="ARBA" id="ARBA00022741"/>
    </source>
</evidence>
<gene>
    <name evidence="7" type="primary">coaE</name>
    <name evidence="9" type="ORF">SAMN05444695_10256</name>
</gene>
<dbReference type="InterPro" id="IPR007344">
    <property type="entry name" value="GrpB/CoaE"/>
</dbReference>
<evidence type="ECO:0000256" key="3">
    <source>
        <dbReference type="ARBA" id="ARBA00022490"/>
    </source>
</evidence>
<evidence type="ECO:0000313" key="9">
    <source>
        <dbReference type="EMBL" id="SDH46251.1"/>
    </source>
</evidence>
<evidence type="ECO:0000256" key="8">
    <source>
        <dbReference type="NCBIfam" id="TIGR00152"/>
    </source>
</evidence>
<dbReference type="EC" id="2.7.1.24" evidence="7 8"/>
<evidence type="ECO:0000256" key="7">
    <source>
        <dbReference type="HAMAP-Rule" id="MF_00376"/>
    </source>
</evidence>
<dbReference type="OrthoDB" id="9812943at2"/>
<reference evidence="9 10" key="1">
    <citation type="submission" date="2016-10" db="EMBL/GenBank/DDBJ databases">
        <authorList>
            <person name="de Groot N.N."/>
        </authorList>
    </citation>
    <scope>NUCLEOTIDE SEQUENCE [LARGE SCALE GENOMIC DNA]</scope>
    <source>
        <strain evidence="9 10">DSM 44892</strain>
    </source>
</reference>
<sequence>MLRVGLTGGIGAGKSTVSSELAELGAVIVDADLIAREVVEPGTEGLAALVDRFGGSILTADGRLDRPALAAVAFADDESRTALNAVLHPLIGRRTAERIEQAPPDAVVVQDIPLLVEGGMGPAFPLVAIVFVEEPERLRRLTEIRGMDEKDARARIAAQASDEQRVAVADVRLDNNGEPEDLVRQVRQLWHERLVPFEANLRSRTPVSVLPRLAEPDPEWPAEAGRLAARLRLLCGADAIRVDHIGSTAVPGLASVDVVDVQVTVADLASADRLVDHLADGGYPRVAQVYSERPKPAYVGGEVDPAVWEMRLHGAADPGRPAHVHLRVDGSPGQQFALLFRDWLRADPDVRAEYLRIKEASAERAADAPTAAETRARYADGKAPWFDRAYHRAWAWAEETGWTVSAS</sequence>
<dbReference type="SUPFAM" id="SSF52540">
    <property type="entry name" value="P-loop containing nucleoside triphosphate hydrolases"/>
    <property type="match status" value="1"/>
</dbReference>
<dbReference type="Gene3D" id="3.40.50.300">
    <property type="entry name" value="P-loop containing nucleotide triphosphate hydrolases"/>
    <property type="match status" value="1"/>
</dbReference>
<comment type="similarity">
    <text evidence="7">Belongs to the CoaE family.</text>
</comment>
<dbReference type="InterPro" id="IPR001977">
    <property type="entry name" value="Depp_CoAkinase"/>
</dbReference>
<dbReference type="GO" id="GO:0015937">
    <property type="term" value="P:coenzyme A biosynthetic process"/>
    <property type="evidence" value="ECO:0007669"/>
    <property type="project" value="UniProtKB-UniRule"/>
</dbReference>
<protein>
    <recommendedName>
        <fullName evidence="7 8">Dephospho-CoA kinase</fullName>
        <ecNumber evidence="7 8">2.7.1.24</ecNumber>
    </recommendedName>
    <alternativeName>
        <fullName evidence="7">Dephosphocoenzyme A kinase</fullName>
    </alternativeName>
</protein>
<dbReference type="NCBIfam" id="TIGR00152">
    <property type="entry name" value="dephospho-CoA kinase"/>
    <property type="match status" value="1"/>
</dbReference>
<dbReference type="CDD" id="cd02022">
    <property type="entry name" value="DPCK"/>
    <property type="match status" value="1"/>
</dbReference>
<keyword evidence="6 7" id="KW-0173">Coenzyme A biosynthesis</keyword>
<proteinExistence type="inferred from homology"/>
<evidence type="ECO:0000313" key="10">
    <source>
        <dbReference type="Proteomes" id="UP000183263"/>
    </source>
</evidence>
<dbReference type="NCBIfam" id="NF002879">
    <property type="entry name" value="PRK03333.1"/>
    <property type="match status" value="1"/>
</dbReference>
<keyword evidence="5 7" id="KW-0067">ATP-binding</keyword>
<comment type="similarity">
    <text evidence="1">In the N-terminal section; belongs to the CoaE family.</text>
</comment>
<dbReference type="Proteomes" id="UP000183263">
    <property type="component" value="Unassembled WGS sequence"/>
</dbReference>
<keyword evidence="4 7" id="KW-0547">Nucleotide-binding</keyword>
<dbReference type="Pfam" id="PF04229">
    <property type="entry name" value="GrpB"/>
    <property type="match status" value="1"/>
</dbReference>
<comment type="subcellular location">
    <subcellularLocation>
        <location evidence="7">Cytoplasm</location>
    </subcellularLocation>
</comment>
<evidence type="ECO:0000256" key="6">
    <source>
        <dbReference type="ARBA" id="ARBA00022993"/>
    </source>
</evidence>
<dbReference type="PANTHER" id="PTHR10695">
    <property type="entry name" value="DEPHOSPHO-COA KINASE-RELATED"/>
    <property type="match status" value="1"/>
</dbReference>
<evidence type="ECO:0000256" key="5">
    <source>
        <dbReference type="ARBA" id="ARBA00022840"/>
    </source>
</evidence>
<keyword evidence="10" id="KW-1185">Reference proteome</keyword>
<dbReference type="PANTHER" id="PTHR10695:SF46">
    <property type="entry name" value="BIFUNCTIONAL COENZYME A SYNTHASE-RELATED"/>
    <property type="match status" value="1"/>
</dbReference>